<evidence type="ECO:0000313" key="2">
    <source>
        <dbReference type="EMBL" id="KON93262.1"/>
    </source>
</evidence>
<proteinExistence type="predicted"/>
<dbReference type="Proteomes" id="UP000037269">
    <property type="component" value="Unassembled WGS sequence"/>
</dbReference>
<dbReference type="EMBL" id="LGUG01000005">
    <property type="protein sequence ID" value="KON93262.1"/>
    <property type="molecule type" value="Genomic_DNA"/>
</dbReference>
<feature type="transmembrane region" description="Helical" evidence="1">
    <location>
        <begin position="43"/>
        <end position="62"/>
    </location>
</feature>
<sequence length="63" mass="7203">MAIYAIALQIVFTLIMMIISNSDRLSEIEILLYLFYENEIKEYSVLLYPFIPILAIVGAGFVV</sequence>
<protein>
    <submittedName>
        <fullName evidence="2">Uncharacterized protein</fullName>
    </submittedName>
</protein>
<comment type="caution">
    <text evidence="2">The sequence shown here is derived from an EMBL/GenBank/DDBJ whole genome shotgun (WGS) entry which is preliminary data.</text>
</comment>
<keyword evidence="1" id="KW-0472">Membrane</keyword>
<gene>
    <name evidence="2" type="ORF">AF333_26785</name>
</gene>
<reference evidence="2 3" key="1">
    <citation type="submission" date="2015-07" db="EMBL/GenBank/DDBJ databases">
        <title>Fjat-14205 dsm 2895.</title>
        <authorList>
            <person name="Liu B."/>
            <person name="Wang J."/>
            <person name="Zhu Y."/>
            <person name="Liu G."/>
            <person name="Chen Q."/>
            <person name="Chen Z."/>
            <person name="Lan J."/>
            <person name="Che J."/>
            <person name="Ge C."/>
            <person name="Shi H."/>
            <person name="Pan Z."/>
            <person name="Liu X."/>
        </authorList>
    </citation>
    <scope>NUCLEOTIDE SEQUENCE [LARGE SCALE GENOMIC DNA]</scope>
    <source>
        <strain evidence="2 3">DSM 2895</strain>
    </source>
</reference>
<dbReference type="AlphaFoldDB" id="A0A0D1VCF7"/>
<dbReference type="GeneID" id="42308735"/>
<feature type="transmembrane region" description="Helical" evidence="1">
    <location>
        <begin position="6"/>
        <end position="22"/>
    </location>
</feature>
<organism evidence="2 3">
    <name type="scientific">Aneurinibacillus migulanus</name>
    <name type="common">Bacillus migulanus</name>
    <dbReference type="NCBI Taxonomy" id="47500"/>
    <lineage>
        <taxon>Bacteria</taxon>
        <taxon>Bacillati</taxon>
        <taxon>Bacillota</taxon>
        <taxon>Bacilli</taxon>
        <taxon>Bacillales</taxon>
        <taxon>Paenibacillaceae</taxon>
        <taxon>Aneurinibacillus group</taxon>
        <taxon>Aneurinibacillus</taxon>
    </lineage>
</organism>
<dbReference type="STRING" id="47500.AF333_26785"/>
<evidence type="ECO:0000256" key="1">
    <source>
        <dbReference type="SAM" id="Phobius"/>
    </source>
</evidence>
<keyword evidence="1" id="KW-1133">Transmembrane helix</keyword>
<dbReference type="OrthoDB" id="3181223at2"/>
<keyword evidence="3" id="KW-1185">Reference proteome</keyword>
<dbReference type="RefSeq" id="WP_043065374.1">
    <property type="nucleotide sequence ID" value="NZ_BJOA01000080.1"/>
</dbReference>
<keyword evidence="1" id="KW-0812">Transmembrane</keyword>
<name>A0A0D1VCF7_ANEMI</name>
<accession>A0A0D1VCF7</accession>
<evidence type="ECO:0000313" key="3">
    <source>
        <dbReference type="Proteomes" id="UP000037269"/>
    </source>
</evidence>
<dbReference type="PATRIC" id="fig|47500.8.peg.5832"/>